<keyword evidence="7" id="KW-0418">Kinase</keyword>
<dbReference type="GO" id="GO:0000155">
    <property type="term" value="F:phosphorelay sensor kinase activity"/>
    <property type="evidence" value="ECO:0007669"/>
    <property type="project" value="InterPro"/>
</dbReference>
<dbReference type="SUPFAM" id="SSF55785">
    <property type="entry name" value="PYP-like sensor domain (PAS domain)"/>
    <property type="match status" value="1"/>
</dbReference>
<evidence type="ECO:0000256" key="2">
    <source>
        <dbReference type="ARBA" id="ARBA00004370"/>
    </source>
</evidence>
<dbReference type="InterPro" id="IPR005467">
    <property type="entry name" value="His_kinase_dom"/>
</dbReference>
<dbReference type="KEGG" id="tig:THII_2294"/>
<protein>
    <recommendedName>
        <fullName evidence="3">histidine kinase</fullName>
        <ecNumber evidence="3">2.7.13.3</ecNumber>
    </recommendedName>
</protein>
<feature type="domain" description="Response regulatory" evidence="15">
    <location>
        <begin position="726"/>
        <end position="842"/>
    </location>
</feature>
<comment type="subcellular location">
    <subcellularLocation>
        <location evidence="2">Membrane</location>
    </subcellularLocation>
</comment>
<dbReference type="GO" id="GO:0009927">
    <property type="term" value="F:histidine phosphotransfer kinase activity"/>
    <property type="evidence" value="ECO:0007669"/>
    <property type="project" value="TreeGrafter"/>
</dbReference>
<feature type="domain" description="Histidine kinase" evidence="14">
    <location>
        <begin position="362"/>
        <end position="584"/>
    </location>
</feature>
<dbReference type="SUPFAM" id="SSF55874">
    <property type="entry name" value="ATPase domain of HSP90 chaperone/DNA topoisomerase II/histidine kinase"/>
    <property type="match status" value="1"/>
</dbReference>
<dbReference type="InterPro" id="IPR001610">
    <property type="entry name" value="PAC"/>
</dbReference>
<dbReference type="GO" id="GO:0005524">
    <property type="term" value="F:ATP binding"/>
    <property type="evidence" value="ECO:0007669"/>
    <property type="project" value="UniProtKB-KW"/>
</dbReference>
<dbReference type="CDD" id="cd16922">
    <property type="entry name" value="HATPase_EvgS-ArcB-TorS-like"/>
    <property type="match status" value="1"/>
</dbReference>
<feature type="domain" description="PAC" evidence="17">
    <location>
        <begin position="293"/>
        <end position="344"/>
    </location>
</feature>
<dbReference type="Pfam" id="PF00989">
    <property type="entry name" value="PAS"/>
    <property type="match status" value="1"/>
</dbReference>
<dbReference type="InterPro" id="IPR000014">
    <property type="entry name" value="PAS"/>
</dbReference>
<keyword evidence="13" id="KW-0175">Coiled coil</keyword>
<dbReference type="AlphaFoldDB" id="A0A090BVC0"/>
<dbReference type="InterPro" id="IPR013767">
    <property type="entry name" value="PAS_fold"/>
</dbReference>
<feature type="modified residue" description="4-aspartylphosphate" evidence="12">
    <location>
        <position position="654"/>
    </location>
</feature>
<dbReference type="CDD" id="cd17574">
    <property type="entry name" value="REC_OmpR"/>
    <property type="match status" value="2"/>
</dbReference>
<feature type="domain" description="Response regulatory" evidence="15">
    <location>
        <begin position="605"/>
        <end position="718"/>
    </location>
</feature>
<evidence type="ECO:0000259" key="16">
    <source>
        <dbReference type="PROSITE" id="PS50112"/>
    </source>
</evidence>
<dbReference type="Pfam" id="PF02518">
    <property type="entry name" value="HATPase_c"/>
    <property type="match status" value="1"/>
</dbReference>
<organism evidence="18 19">
    <name type="scientific">Thioploca ingrica</name>
    <dbReference type="NCBI Taxonomy" id="40754"/>
    <lineage>
        <taxon>Bacteria</taxon>
        <taxon>Pseudomonadati</taxon>
        <taxon>Pseudomonadota</taxon>
        <taxon>Gammaproteobacteria</taxon>
        <taxon>Thiotrichales</taxon>
        <taxon>Thiotrichaceae</taxon>
        <taxon>Thioploca</taxon>
    </lineage>
</organism>
<dbReference type="Proteomes" id="UP000031623">
    <property type="component" value="Chromosome"/>
</dbReference>
<keyword evidence="8" id="KW-0067">ATP-binding</keyword>
<keyword evidence="9" id="KW-0902">Two-component regulatory system</keyword>
<feature type="modified residue" description="4-aspartylphosphate" evidence="12">
    <location>
        <position position="59"/>
    </location>
</feature>
<accession>A0A090BVC0</accession>
<dbReference type="InterPro" id="IPR003594">
    <property type="entry name" value="HATPase_dom"/>
</dbReference>
<dbReference type="PANTHER" id="PTHR43047">
    <property type="entry name" value="TWO-COMPONENT HISTIDINE PROTEIN KINASE"/>
    <property type="match status" value="1"/>
</dbReference>
<dbReference type="PANTHER" id="PTHR43047:SF72">
    <property type="entry name" value="OSMOSENSING HISTIDINE PROTEIN KINASE SLN1"/>
    <property type="match status" value="1"/>
</dbReference>
<comment type="catalytic activity">
    <reaction evidence="1">
        <text>ATP + protein L-histidine = ADP + protein N-phospho-L-histidine.</text>
        <dbReference type="EC" id="2.7.13.3"/>
    </reaction>
</comment>
<evidence type="ECO:0000256" key="3">
    <source>
        <dbReference type="ARBA" id="ARBA00012438"/>
    </source>
</evidence>
<dbReference type="SMART" id="SM00086">
    <property type="entry name" value="PAC"/>
    <property type="match status" value="1"/>
</dbReference>
<proteinExistence type="predicted"/>
<name>A0A090BVC0_9GAMM</name>
<evidence type="ECO:0000313" key="19">
    <source>
        <dbReference type="Proteomes" id="UP000031623"/>
    </source>
</evidence>
<keyword evidence="4 12" id="KW-0597">Phosphoprotein</keyword>
<dbReference type="Pfam" id="PF00512">
    <property type="entry name" value="HisKA"/>
    <property type="match status" value="1"/>
</dbReference>
<evidence type="ECO:0000259" key="14">
    <source>
        <dbReference type="PROSITE" id="PS50109"/>
    </source>
</evidence>
<dbReference type="InterPro" id="IPR036890">
    <property type="entry name" value="HATPase_C_sf"/>
</dbReference>
<evidence type="ECO:0000259" key="17">
    <source>
        <dbReference type="PROSITE" id="PS50113"/>
    </source>
</evidence>
<dbReference type="InterPro" id="IPR000700">
    <property type="entry name" value="PAS-assoc_C"/>
</dbReference>
<evidence type="ECO:0000256" key="10">
    <source>
        <dbReference type="ARBA" id="ARBA00023136"/>
    </source>
</evidence>
<dbReference type="PRINTS" id="PR00344">
    <property type="entry name" value="BCTRLSENSOR"/>
</dbReference>
<dbReference type="InterPro" id="IPR004358">
    <property type="entry name" value="Sig_transdc_His_kin-like_C"/>
</dbReference>
<dbReference type="InterPro" id="IPR003661">
    <property type="entry name" value="HisK_dim/P_dom"/>
</dbReference>
<keyword evidence="19" id="KW-1185">Reference proteome</keyword>
<dbReference type="Gene3D" id="1.10.287.130">
    <property type="match status" value="1"/>
</dbReference>
<evidence type="ECO:0000256" key="6">
    <source>
        <dbReference type="ARBA" id="ARBA00022741"/>
    </source>
</evidence>
<keyword evidence="5" id="KW-0808">Transferase</keyword>
<keyword evidence="10" id="KW-0472">Membrane</keyword>
<dbReference type="Gene3D" id="3.30.450.20">
    <property type="entry name" value="PAS domain"/>
    <property type="match status" value="1"/>
</dbReference>
<dbReference type="Gene3D" id="3.40.50.2300">
    <property type="match status" value="3"/>
</dbReference>
<dbReference type="SUPFAM" id="SSF47384">
    <property type="entry name" value="Homodimeric domain of signal transducing histidine kinase"/>
    <property type="match status" value="1"/>
</dbReference>
<dbReference type="InterPro" id="IPR036097">
    <property type="entry name" value="HisK_dim/P_sf"/>
</dbReference>
<dbReference type="SMART" id="SM00091">
    <property type="entry name" value="PAS"/>
    <property type="match status" value="1"/>
</dbReference>
<dbReference type="InterPro" id="IPR035965">
    <property type="entry name" value="PAS-like_dom_sf"/>
</dbReference>
<dbReference type="SUPFAM" id="SSF52172">
    <property type="entry name" value="CheY-like"/>
    <property type="match status" value="3"/>
</dbReference>
<dbReference type="FunFam" id="3.30.565.10:FF:000010">
    <property type="entry name" value="Sensor histidine kinase RcsC"/>
    <property type="match status" value="1"/>
</dbReference>
<feature type="domain" description="PAS" evidence="16">
    <location>
        <begin position="221"/>
        <end position="259"/>
    </location>
</feature>
<dbReference type="PROSITE" id="PS50110">
    <property type="entry name" value="RESPONSE_REGULATORY"/>
    <property type="match status" value="3"/>
</dbReference>
<dbReference type="SMART" id="SM00388">
    <property type="entry name" value="HisKA"/>
    <property type="match status" value="1"/>
</dbReference>
<evidence type="ECO:0000256" key="11">
    <source>
        <dbReference type="ARBA" id="ARBA00023306"/>
    </source>
</evidence>
<evidence type="ECO:0000256" key="7">
    <source>
        <dbReference type="ARBA" id="ARBA00022777"/>
    </source>
</evidence>
<dbReference type="Pfam" id="PF00072">
    <property type="entry name" value="Response_reg"/>
    <property type="match status" value="3"/>
</dbReference>
<evidence type="ECO:0000256" key="5">
    <source>
        <dbReference type="ARBA" id="ARBA00022679"/>
    </source>
</evidence>
<dbReference type="FunFam" id="1.10.287.130:FF:000038">
    <property type="entry name" value="Sensory transduction histidine kinase"/>
    <property type="match status" value="1"/>
</dbReference>
<dbReference type="CDD" id="cd00082">
    <property type="entry name" value="HisKA"/>
    <property type="match status" value="1"/>
</dbReference>
<keyword evidence="6" id="KW-0547">Nucleotide-binding</keyword>
<dbReference type="STRING" id="40754.THII_2294"/>
<dbReference type="GO" id="GO:0005886">
    <property type="term" value="C:plasma membrane"/>
    <property type="evidence" value="ECO:0007669"/>
    <property type="project" value="TreeGrafter"/>
</dbReference>
<feature type="modified residue" description="4-aspartylphosphate" evidence="12">
    <location>
        <position position="775"/>
    </location>
</feature>
<dbReference type="EMBL" id="AP014633">
    <property type="protein sequence ID" value="BAP56591.1"/>
    <property type="molecule type" value="Genomic_DNA"/>
</dbReference>
<evidence type="ECO:0000256" key="4">
    <source>
        <dbReference type="ARBA" id="ARBA00022553"/>
    </source>
</evidence>
<evidence type="ECO:0000256" key="8">
    <source>
        <dbReference type="ARBA" id="ARBA00022840"/>
    </source>
</evidence>
<sequence length="860" mass="97246">MSDQADLMNILIVDDNKNNLFTLHTLIDEHINAQILEAESGAIALQILLQEKIDLIILDVQMPEMDGFETAQLIRSRKKTQHIPIVFLTAAYKSEQFKQKGFAVGAADYLTKPIDANQLISRIQSYLRFIQQERQHNQELERKVRERTAELLESNEKLKQEINERKLVEAKLQEAREQLEQRVQERTAELLATNQRLQAEINERKQIEMALERLSHQTQLILESAGEGILGLDLTGQLILVNPAAARMLGYEQNEIIGQLQYEIIYHTKADGTRYSLEESPICNALQAGQVCHRDDEIFRRKDGTSFTAEYITTPIREANQVTGAVMTFRDVTERKQAEMALQEAKMTAEAANLAKSQFLANMSHELRTPLNAIIGYSEMLKEEAVDLEPEDFIPDLERIHAAGNHLLGLINDVLDLSKIEAGKMELHLESFTLSALLQEVISTVQPLIEKNTNTLEIICTEPLGEMYADMTKLRQILFNLLSNAAKFTENGLIFIEVNRQQQDDEDWIYCRVADDGIGITHEQRAKLFRAFTQADASTTRKYGGTGLGLAITKQFVEMMGGRIDLISAFGQGSLFTIKLPTVVNPSEDRQQTEYPLAITEEEGIILVIDDDNVTRALLKNYLTQLGYAVAVAAGGKEGLRLARKLRPDAIVLDVKMPNIDGWKVLSWLKSDSLLADIPVVMISVEDQQKKGVALGATDYLLKPVYPEQLSTILRKFKINYETQNLVMLVEDDIVIREMMADILKNQGWQVFKAENGQVALNYLDRKNPALILLDLMMPIMDGFEFLTHLRAHESLRSIPVVVLTALPLTAEEEARLQGVETIFQKATYNQDELLLQIHQLISQSKTPTAHETTIFRRSN</sequence>
<reference evidence="18 19" key="1">
    <citation type="journal article" date="2014" name="ISME J.">
        <title>Ecophysiology of Thioploca ingrica as revealed by the complete genome sequence supplemented with proteomic evidence.</title>
        <authorList>
            <person name="Kojima H."/>
            <person name="Ogura Y."/>
            <person name="Yamamoto N."/>
            <person name="Togashi T."/>
            <person name="Mori H."/>
            <person name="Watanabe T."/>
            <person name="Nemoto F."/>
            <person name="Kurokawa K."/>
            <person name="Hayashi T."/>
            <person name="Fukui M."/>
        </authorList>
    </citation>
    <scope>NUCLEOTIDE SEQUENCE [LARGE SCALE GENOMIC DNA]</scope>
</reference>
<evidence type="ECO:0000313" key="18">
    <source>
        <dbReference type="EMBL" id="BAP56591.1"/>
    </source>
</evidence>
<dbReference type="HOGENOM" id="CLU_000445_114_15_6"/>
<dbReference type="PROSITE" id="PS50113">
    <property type="entry name" value="PAC"/>
    <property type="match status" value="1"/>
</dbReference>
<dbReference type="InterPro" id="IPR011006">
    <property type="entry name" value="CheY-like_superfamily"/>
</dbReference>
<feature type="domain" description="Response regulatory" evidence="15">
    <location>
        <begin position="9"/>
        <end position="127"/>
    </location>
</feature>
<dbReference type="InterPro" id="IPR001789">
    <property type="entry name" value="Sig_transdc_resp-reg_receiver"/>
</dbReference>
<dbReference type="EC" id="2.7.13.3" evidence="3"/>
<dbReference type="SMART" id="SM00448">
    <property type="entry name" value="REC"/>
    <property type="match status" value="3"/>
</dbReference>
<dbReference type="CDD" id="cd00130">
    <property type="entry name" value="PAS"/>
    <property type="match status" value="1"/>
</dbReference>
<evidence type="ECO:0000259" key="15">
    <source>
        <dbReference type="PROSITE" id="PS50110"/>
    </source>
</evidence>
<evidence type="ECO:0000256" key="12">
    <source>
        <dbReference type="PROSITE-ProRule" id="PRU00169"/>
    </source>
</evidence>
<dbReference type="OrthoDB" id="5619532at2"/>
<keyword evidence="11" id="KW-0131">Cell cycle</keyword>
<dbReference type="Gene3D" id="3.30.565.10">
    <property type="entry name" value="Histidine kinase-like ATPase, C-terminal domain"/>
    <property type="match status" value="1"/>
</dbReference>
<dbReference type="NCBIfam" id="TIGR00229">
    <property type="entry name" value="sensory_box"/>
    <property type="match status" value="1"/>
</dbReference>
<dbReference type="GO" id="GO:0006355">
    <property type="term" value="P:regulation of DNA-templated transcription"/>
    <property type="evidence" value="ECO:0007669"/>
    <property type="project" value="InterPro"/>
</dbReference>
<dbReference type="PROSITE" id="PS50112">
    <property type="entry name" value="PAS"/>
    <property type="match status" value="1"/>
</dbReference>
<evidence type="ECO:0000256" key="13">
    <source>
        <dbReference type="SAM" id="Coils"/>
    </source>
</evidence>
<evidence type="ECO:0000256" key="9">
    <source>
        <dbReference type="ARBA" id="ARBA00023012"/>
    </source>
</evidence>
<evidence type="ECO:0000256" key="1">
    <source>
        <dbReference type="ARBA" id="ARBA00000085"/>
    </source>
</evidence>
<gene>
    <name evidence="18" type="ORF">THII_2294</name>
</gene>
<feature type="coiled-coil region" evidence="13">
    <location>
        <begin position="123"/>
        <end position="217"/>
    </location>
</feature>
<dbReference type="PROSITE" id="PS50109">
    <property type="entry name" value="HIS_KIN"/>
    <property type="match status" value="1"/>
</dbReference>
<dbReference type="SMART" id="SM00387">
    <property type="entry name" value="HATPase_c"/>
    <property type="match status" value="1"/>
</dbReference>